<comment type="caution">
    <text evidence="1">The sequence shown here is derived from an EMBL/GenBank/DDBJ whole genome shotgun (WGS) entry which is preliminary data.</text>
</comment>
<sequence length="388" mass="41506">MTTETPSCPESPRVIRADDPAELLAAARLSFGAVPRDCLLMVGHAGHGTRPVLTCSPVREMSEPAGREHLENHLTLMRERGCTGALALLIAGDGTEPVDAHEIDDWAGVLAPMVLDVAARMLPDPFPVHPMWVLGDGSVRQVLLVAGEGDAPGEVWVSPAEELLPFDRTRAAMEAVLEGRNLRRGRAEREALRALGAQLALHPASGEPAEAADLFARARESVSRLAAAGQAGGTGSGRFVTDCEQLCAMLSALAVDAVHWELLAVCVDRGSRRSVDREELLQELTSDPSRRPHADVCAGGDWYHSLELLRDAATGAMDGADPASAAVARDAWRGITAVLTLLSWWNHRFAAAGDLVDDLLRRDPASTLAPLLATMIDTPIPPAWWPEE</sequence>
<name>A0ABR9W4X9_9MICO</name>
<dbReference type="EMBL" id="JADEYR010000010">
    <property type="protein sequence ID" value="MBE9404490.1"/>
    <property type="molecule type" value="Genomic_DNA"/>
</dbReference>
<protein>
    <recommendedName>
        <fullName evidence="3">DUF4192 domain-containing protein</fullName>
    </recommendedName>
</protein>
<dbReference type="Proteomes" id="UP000644727">
    <property type="component" value="Unassembled WGS sequence"/>
</dbReference>
<evidence type="ECO:0000313" key="2">
    <source>
        <dbReference type="Proteomes" id="UP000644727"/>
    </source>
</evidence>
<reference evidence="1 2" key="1">
    <citation type="submission" date="2020-10" db="EMBL/GenBank/DDBJ databases">
        <title>Draft genome and description of Brachybacterium epidermidis sp nov.</title>
        <authorList>
            <person name="Boxberger M."/>
            <person name="La Scola B."/>
        </authorList>
    </citation>
    <scope>NUCLEOTIDE SEQUENCE [LARGE SCALE GENOMIC DNA]</scope>
    <source>
        <strain evidence="1 2">Marseille-Q2903</strain>
    </source>
</reference>
<dbReference type="RefSeq" id="WP_193866236.1">
    <property type="nucleotide sequence ID" value="NZ_JADEYR010000010.1"/>
</dbReference>
<evidence type="ECO:0000313" key="1">
    <source>
        <dbReference type="EMBL" id="MBE9404490.1"/>
    </source>
</evidence>
<accession>A0ABR9W4X9</accession>
<gene>
    <name evidence="1" type="ORF">IOE58_09970</name>
</gene>
<organism evidence="1 2">
    <name type="scientific">Brachybacterium epidermidis</name>
    <dbReference type="NCBI Taxonomy" id="2781983"/>
    <lineage>
        <taxon>Bacteria</taxon>
        <taxon>Bacillati</taxon>
        <taxon>Actinomycetota</taxon>
        <taxon>Actinomycetes</taxon>
        <taxon>Micrococcales</taxon>
        <taxon>Dermabacteraceae</taxon>
        <taxon>Brachybacterium</taxon>
    </lineage>
</organism>
<evidence type="ECO:0008006" key="3">
    <source>
        <dbReference type="Google" id="ProtNLM"/>
    </source>
</evidence>
<proteinExistence type="predicted"/>
<keyword evidence="2" id="KW-1185">Reference proteome</keyword>